<accession>A0A917LX25</accession>
<protein>
    <submittedName>
        <fullName evidence="1">Uncharacterized protein</fullName>
    </submittedName>
</protein>
<proteinExistence type="predicted"/>
<reference evidence="1" key="1">
    <citation type="journal article" date="2014" name="Int. J. Syst. Evol. Microbiol.">
        <title>Complete genome sequence of Corynebacterium casei LMG S-19264T (=DSM 44701T), isolated from a smear-ripened cheese.</title>
        <authorList>
            <consortium name="US DOE Joint Genome Institute (JGI-PGF)"/>
            <person name="Walter F."/>
            <person name="Albersmeier A."/>
            <person name="Kalinowski J."/>
            <person name="Ruckert C."/>
        </authorList>
    </citation>
    <scope>NUCLEOTIDE SEQUENCE</scope>
    <source>
        <strain evidence="1">CGMCC 1.12187</strain>
    </source>
</reference>
<sequence length="60" mass="6510">MNRYAELAIVLAALTISFTTEVHNGLWFTALSALVVVVAVEFRTWWADEVAAEQAASQGA</sequence>
<dbReference type="AlphaFoldDB" id="A0A917LX25"/>
<dbReference type="EMBL" id="BMEQ01000019">
    <property type="protein sequence ID" value="GGG64667.1"/>
    <property type="molecule type" value="Genomic_DNA"/>
</dbReference>
<evidence type="ECO:0000313" key="1">
    <source>
        <dbReference type="EMBL" id="GGG64667.1"/>
    </source>
</evidence>
<name>A0A917LX25_9MICC</name>
<dbReference type="Proteomes" id="UP000638848">
    <property type="component" value="Unassembled WGS sequence"/>
</dbReference>
<reference evidence="1" key="2">
    <citation type="submission" date="2020-09" db="EMBL/GenBank/DDBJ databases">
        <authorList>
            <person name="Sun Q."/>
            <person name="Zhou Y."/>
        </authorList>
    </citation>
    <scope>NUCLEOTIDE SEQUENCE</scope>
    <source>
        <strain evidence="1">CGMCC 1.12187</strain>
    </source>
</reference>
<gene>
    <name evidence="1" type="ORF">GCM10011374_30430</name>
</gene>
<evidence type="ECO:0000313" key="2">
    <source>
        <dbReference type="Proteomes" id="UP000638848"/>
    </source>
</evidence>
<organism evidence="1 2">
    <name type="scientific">Kocuria dechangensis</name>
    <dbReference type="NCBI Taxonomy" id="1176249"/>
    <lineage>
        <taxon>Bacteria</taxon>
        <taxon>Bacillati</taxon>
        <taxon>Actinomycetota</taxon>
        <taxon>Actinomycetes</taxon>
        <taxon>Micrococcales</taxon>
        <taxon>Micrococcaceae</taxon>
        <taxon>Kocuria</taxon>
    </lineage>
</organism>
<comment type="caution">
    <text evidence="1">The sequence shown here is derived from an EMBL/GenBank/DDBJ whole genome shotgun (WGS) entry which is preliminary data.</text>
</comment>
<dbReference type="RefSeq" id="WP_188538716.1">
    <property type="nucleotide sequence ID" value="NZ_BMEQ01000019.1"/>
</dbReference>
<keyword evidence="2" id="KW-1185">Reference proteome</keyword>